<dbReference type="PANTHER" id="PTHR33420:SF26">
    <property type="entry name" value="FIMBRIAL SUBUNIT"/>
    <property type="match status" value="1"/>
</dbReference>
<feature type="domain" description="Fimbrial-type adhesion" evidence="1">
    <location>
        <begin position="47"/>
        <end position="194"/>
    </location>
</feature>
<evidence type="ECO:0000313" key="3">
    <source>
        <dbReference type="EMBL" id="QXX24773.1"/>
    </source>
</evidence>
<dbReference type="AlphaFoldDB" id="A0A344QXR7"/>
<gene>
    <name evidence="2" type="ORF">DN310_16645</name>
    <name evidence="3" type="ORF">JMJ84_19880</name>
</gene>
<dbReference type="GO" id="GO:0043709">
    <property type="term" value="P:cell adhesion involved in single-species biofilm formation"/>
    <property type="evidence" value="ECO:0007669"/>
    <property type="project" value="TreeGrafter"/>
</dbReference>
<dbReference type="Proteomes" id="UP000839598">
    <property type="component" value="Unassembled WGS sequence"/>
</dbReference>
<evidence type="ECO:0000313" key="2">
    <source>
        <dbReference type="EMBL" id="ECI4010910.1"/>
    </source>
</evidence>
<dbReference type="InterPro" id="IPR008966">
    <property type="entry name" value="Adhesion_dom_sf"/>
</dbReference>
<reference evidence="2" key="1">
    <citation type="submission" date="2018-06" db="EMBL/GenBank/DDBJ databases">
        <authorList>
            <person name="Ashton P.M."/>
            <person name="Dallman T."/>
            <person name="Nair S."/>
            <person name="De Pinna E."/>
            <person name="Peters T."/>
            <person name="Grant K."/>
        </authorList>
    </citation>
    <scope>NUCLEOTIDE SEQUENCE [LARGE SCALE GENOMIC DNA]</scope>
    <source>
        <strain evidence="2">275803</strain>
    </source>
</reference>
<dbReference type="SUPFAM" id="SSF49401">
    <property type="entry name" value="Bacterial adhesins"/>
    <property type="match status" value="1"/>
</dbReference>
<dbReference type="EMBL" id="CP079837">
    <property type="protein sequence ID" value="QXX24773.1"/>
    <property type="molecule type" value="Genomic_DNA"/>
</dbReference>
<accession>A0A344QXR7</accession>
<name>A0A344QXR7_SALER</name>
<dbReference type="InterPro" id="IPR000259">
    <property type="entry name" value="Adhesion_dom_fimbrial"/>
</dbReference>
<organism evidence="2">
    <name type="scientific">Salmonella enterica subsp. salamae</name>
    <dbReference type="NCBI Taxonomy" id="59202"/>
    <lineage>
        <taxon>Bacteria</taxon>
        <taxon>Pseudomonadati</taxon>
        <taxon>Pseudomonadota</taxon>
        <taxon>Gammaproteobacteria</taxon>
        <taxon>Enterobacterales</taxon>
        <taxon>Enterobacteriaceae</taxon>
        <taxon>Salmonella</taxon>
    </lineage>
</organism>
<dbReference type="InterPro" id="IPR036937">
    <property type="entry name" value="Adhesion_dom_fimbrial_sf"/>
</dbReference>
<dbReference type="PANTHER" id="PTHR33420">
    <property type="entry name" value="FIMBRIAL SUBUNIT ELFA-RELATED"/>
    <property type="match status" value="1"/>
</dbReference>
<sequence length="194" mass="21260">MSWRAVVLVVMVVGGARAFASGVFPPPGISLPDYWGEDNVWWEGRTSFHGQVIVPACALAMEDAWQVVDMGATPVRDLQNVYAGPEKRFQLRLRDCELAGTGKKVFTGSRIRVTFDGVEGETPDKFSTVGQARGVNLQIMDGQGYTARAGKVMPAQLLEGNEQGLDYTLRVVRNGEPLKAGDYSASLRFKVDYE</sequence>
<protein>
    <submittedName>
        <fullName evidence="2">Type 1 fimbrial protein</fullName>
    </submittedName>
</protein>
<reference evidence="3" key="2">
    <citation type="submission" date="2021-07" db="EMBL/GenBank/DDBJ databases">
        <title>Whole-Genome Sequences of non-enterica strains of Salmonella enterica isolated from poultry houses.</title>
        <authorList>
            <person name="Lamas A."/>
            <person name="Regal P."/>
            <person name="Miranda J.M."/>
            <person name="Vazquez B."/>
            <person name="Cepeda A."/>
            <person name="Franco C.M."/>
        </authorList>
    </citation>
    <scope>NUCLEOTIDE SEQUENCE</scope>
    <source>
        <strain evidence="3">LHICA_SA2</strain>
    </source>
</reference>
<dbReference type="GO" id="GO:0009289">
    <property type="term" value="C:pilus"/>
    <property type="evidence" value="ECO:0007669"/>
    <property type="project" value="InterPro"/>
</dbReference>
<dbReference type="Pfam" id="PF00419">
    <property type="entry name" value="Fimbrial"/>
    <property type="match status" value="1"/>
</dbReference>
<evidence type="ECO:0000259" key="1">
    <source>
        <dbReference type="Pfam" id="PF00419"/>
    </source>
</evidence>
<proteinExistence type="predicted"/>
<dbReference type="EMBL" id="AAIVAV010000019">
    <property type="protein sequence ID" value="ECI4010910.1"/>
    <property type="molecule type" value="Genomic_DNA"/>
</dbReference>
<dbReference type="Gene3D" id="2.60.40.1090">
    <property type="entry name" value="Fimbrial-type adhesion domain"/>
    <property type="match status" value="1"/>
</dbReference>
<dbReference type="InterPro" id="IPR050263">
    <property type="entry name" value="Bact_Fimbrial_Adh_Pro"/>
</dbReference>
<accession>A0A454DYR6</accession>